<dbReference type="InterPro" id="IPR000014">
    <property type="entry name" value="PAS"/>
</dbReference>
<dbReference type="Proteomes" id="UP001595665">
    <property type="component" value="Unassembled WGS sequence"/>
</dbReference>
<dbReference type="InterPro" id="IPR043128">
    <property type="entry name" value="Rev_trsase/Diguanyl_cyclase"/>
</dbReference>
<dbReference type="InterPro" id="IPR029787">
    <property type="entry name" value="Nucleotide_cyclase"/>
</dbReference>
<dbReference type="EMBL" id="JBHRVV010000001">
    <property type="protein sequence ID" value="MFC3457560.1"/>
    <property type="molecule type" value="Genomic_DNA"/>
</dbReference>
<dbReference type="SUPFAM" id="SSF55073">
    <property type="entry name" value="Nucleotide cyclase"/>
    <property type="match status" value="1"/>
</dbReference>
<dbReference type="RefSeq" id="WP_379733876.1">
    <property type="nucleotide sequence ID" value="NZ_JBHRVV010000001.1"/>
</dbReference>
<comment type="caution">
    <text evidence="3">The sequence shown here is derived from an EMBL/GenBank/DDBJ whole genome shotgun (WGS) entry which is preliminary data.</text>
</comment>
<evidence type="ECO:0000313" key="4">
    <source>
        <dbReference type="Proteomes" id="UP001595665"/>
    </source>
</evidence>
<dbReference type="GO" id="GO:0052621">
    <property type="term" value="F:diguanylate cyclase activity"/>
    <property type="evidence" value="ECO:0007669"/>
    <property type="project" value="UniProtKB-EC"/>
</dbReference>
<dbReference type="CDD" id="cd00130">
    <property type="entry name" value="PAS"/>
    <property type="match status" value="1"/>
</dbReference>
<protein>
    <recommendedName>
        <fullName evidence="1">diguanylate cyclase</fullName>
        <ecNumber evidence="1">2.7.7.65</ecNumber>
    </recommendedName>
</protein>
<accession>A0ABV7PFX9</accession>
<dbReference type="InterPro" id="IPR050469">
    <property type="entry name" value="Diguanylate_Cyclase"/>
</dbReference>
<dbReference type="PANTHER" id="PTHR45138">
    <property type="entry name" value="REGULATORY COMPONENTS OF SENSORY TRANSDUCTION SYSTEM"/>
    <property type="match status" value="1"/>
</dbReference>
<dbReference type="PROSITE" id="PS50887">
    <property type="entry name" value="GGDEF"/>
    <property type="match status" value="1"/>
</dbReference>
<dbReference type="Pfam" id="PF00990">
    <property type="entry name" value="GGDEF"/>
    <property type="match status" value="1"/>
</dbReference>
<sequence>MDDSVEQLRAEHEALIQFLYLAPVGLVQAGIDGEIAMINPISAQLLMPLSSDGCLSNLFTALEGVAPDLRFQCQHYPRANGMVFEGLHIHLRSAEQQRAGKQAPQILSLTLLKLDQARIMAVIQDVTAEVRRERQLRQSDAWLNAILTRISDYALVSLDRSGRICDWNESIGRVTGFGEHVIGSPYSIFYPQDAMTHEHLCDRLREAERNGWSLDEGLRLRADGSQFWGSVLIAPLPDREAFGLDDPEAPGYEPYYCLILRDISDKRAASERRRQAAFCDHLTGLANRRAFFEAAELELDRAAHTPRPLAMILFDADLFKNINDRYGHPAGDRVLCDLAEALRDSFRIVDTVARLGGEEFAVLLPSTGAQEALAGAERVRALVATRLVASDQGEIAYTVSAGVAVLDGQEGEDGQDGVRGGIDALIKRADQALYLAKGRGRNRVACWTPDLPAHEDIPKRSRDAG</sequence>
<dbReference type="NCBIfam" id="TIGR00254">
    <property type="entry name" value="GGDEF"/>
    <property type="match status" value="1"/>
</dbReference>
<dbReference type="SUPFAM" id="SSF55785">
    <property type="entry name" value="PYP-like sensor domain (PAS domain)"/>
    <property type="match status" value="1"/>
</dbReference>
<proteinExistence type="predicted"/>
<dbReference type="InterPro" id="IPR035965">
    <property type="entry name" value="PAS-like_dom_sf"/>
</dbReference>
<keyword evidence="3" id="KW-0808">Transferase</keyword>
<evidence type="ECO:0000313" key="3">
    <source>
        <dbReference type="EMBL" id="MFC3457560.1"/>
    </source>
</evidence>
<dbReference type="SMART" id="SM00267">
    <property type="entry name" value="GGDEF"/>
    <property type="match status" value="1"/>
</dbReference>
<dbReference type="EC" id="2.7.7.65" evidence="1"/>
<keyword evidence="3" id="KW-0548">Nucleotidyltransferase</keyword>
<dbReference type="Gene3D" id="3.30.450.20">
    <property type="entry name" value="PAS domain"/>
    <property type="match status" value="1"/>
</dbReference>
<keyword evidence="4" id="KW-1185">Reference proteome</keyword>
<name>A0ABV7PFX9_9BURK</name>
<dbReference type="PANTHER" id="PTHR45138:SF24">
    <property type="entry name" value="DIGUANYLATE CYCLASE DGCC-RELATED"/>
    <property type="match status" value="1"/>
</dbReference>
<organism evidence="3 4">
    <name type="scientific">Massilia haematophila</name>
    <dbReference type="NCBI Taxonomy" id="457923"/>
    <lineage>
        <taxon>Bacteria</taxon>
        <taxon>Pseudomonadati</taxon>
        <taxon>Pseudomonadota</taxon>
        <taxon>Betaproteobacteria</taxon>
        <taxon>Burkholderiales</taxon>
        <taxon>Oxalobacteraceae</taxon>
        <taxon>Telluria group</taxon>
        <taxon>Massilia</taxon>
    </lineage>
</organism>
<dbReference type="InterPro" id="IPR000160">
    <property type="entry name" value="GGDEF_dom"/>
</dbReference>
<evidence type="ECO:0000259" key="2">
    <source>
        <dbReference type="PROSITE" id="PS50887"/>
    </source>
</evidence>
<feature type="domain" description="GGDEF" evidence="2">
    <location>
        <begin position="307"/>
        <end position="449"/>
    </location>
</feature>
<gene>
    <name evidence="3" type="ORF">ACFOPH_04780</name>
</gene>
<dbReference type="CDD" id="cd01949">
    <property type="entry name" value="GGDEF"/>
    <property type="match status" value="1"/>
</dbReference>
<reference evidence="4" key="1">
    <citation type="journal article" date="2019" name="Int. J. Syst. Evol. Microbiol.">
        <title>The Global Catalogue of Microorganisms (GCM) 10K type strain sequencing project: providing services to taxonomists for standard genome sequencing and annotation.</title>
        <authorList>
            <consortium name="The Broad Institute Genomics Platform"/>
            <consortium name="The Broad Institute Genome Sequencing Center for Infectious Disease"/>
            <person name="Wu L."/>
            <person name="Ma J."/>
        </authorList>
    </citation>
    <scope>NUCLEOTIDE SEQUENCE [LARGE SCALE GENOMIC DNA]</scope>
    <source>
        <strain evidence="4">CCM 7480</strain>
    </source>
</reference>
<dbReference type="Gene3D" id="3.30.70.270">
    <property type="match status" value="1"/>
</dbReference>
<dbReference type="NCBIfam" id="TIGR00229">
    <property type="entry name" value="sensory_box"/>
    <property type="match status" value="1"/>
</dbReference>
<evidence type="ECO:0000256" key="1">
    <source>
        <dbReference type="ARBA" id="ARBA00012528"/>
    </source>
</evidence>